<name>A0A931ANL6_9ACTN</name>
<evidence type="ECO:0000313" key="2">
    <source>
        <dbReference type="Proteomes" id="UP000605361"/>
    </source>
</evidence>
<sequence length="103" mass="11023">MAGNGNSWNVPSGKLAWGKQYWWTVTVRDVSNLSTTTSPVLTFVTGVRQPAVSSLLASSGVAGQDFNQQTGNYTTTSTDLQVATVGPPLSVVRCECRKLRSMV</sequence>
<proteinExistence type="predicted"/>
<dbReference type="AlphaFoldDB" id="A0A931ANL6"/>
<dbReference type="EMBL" id="JADOGI010000310">
    <property type="protein sequence ID" value="MBF8193694.1"/>
    <property type="molecule type" value="Genomic_DNA"/>
</dbReference>
<dbReference type="Proteomes" id="UP000605361">
    <property type="component" value="Unassembled WGS sequence"/>
</dbReference>
<keyword evidence="2" id="KW-1185">Reference proteome</keyword>
<dbReference type="RefSeq" id="WP_195902548.1">
    <property type="nucleotide sequence ID" value="NZ_JADOGI010000310.1"/>
</dbReference>
<organism evidence="1 2">
    <name type="scientific">Nonomuraea cypriaca</name>
    <dbReference type="NCBI Taxonomy" id="1187855"/>
    <lineage>
        <taxon>Bacteria</taxon>
        <taxon>Bacillati</taxon>
        <taxon>Actinomycetota</taxon>
        <taxon>Actinomycetes</taxon>
        <taxon>Streptosporangiales</taxon>
        <taxon>Streptosporangiaceae</taxon>
        <taxon>Nonomuraea</taxon>
    </lineage>
</organism>
<protein>
    <submittedName>
        <fullName evidence="1">Uncharacterized protein</fullName>
    </submittedName>
</protein>
<accession>A0A931ANL6</accession>
<reference evidence="1" key="1">
    <citation type="submission" date="2020-11" db="EMBL/GenBank/DDBJ databases">
        <title>Whole-genome analyses of Nonomuraea sp. K274.</title>
        <authorList>
            <person name="Veyisoglu A."/>
        </authorList>
    </citation>
    <scope>NUCLEOTIDE SEQUENCE</scope>
    <source>
        <strain evidence="1">K274</strain>
    </source>
</reference>
<evidence type="ECO:0000313" key="1">
    <source>
        <dbReference type="EMBL" id="MBF8193694.1"/>
    </source>
</evidence>
<comment type="caution">
    <text evidence="1">The sequence shown here is derived from an EMBL/GenBank/DDBJ whole genome shotgun (WGS) entry which is preliminary data.</text>
</comment>
<gene>
    <name evidence="1" type="ORF">ITP53_50065</name>
</gene>